<feature type="transmembrane region" description="Helical" evidence="3">
    <location>
        <begin position="216"/>
        <end position="239"/>
    </location>
</feature>
<feature type="transmembrane region" description="Helical" evidence="3">
    <location>
        <begin position="368"/>
        <end position="391"/>
    </location>
</feature>
<reference evidence="4 5" key="1">
    <citation type="submission" date="2015-01" db="EMBL/GenBank/DDBJ databases">
        <title>The Genome Sequence of Ochroconis gallopava CBS43764.</title>
        <authorList>
            <consortium name="The Broad Institute Genomics Platform"/>
            <person name="Cuomo C."/>
            <person name="de Hoog S."/>
            <person name="Gorbushina A."/>
            <person name="Stielow B."/>
            <person name="Teixiera M."/>
            <person name="Abouelleil A."/>
            <person name="Chapman S.B."/>
            <person name="Priest M."/>
            <person name="Young S.K."/>
            <person name="Wortman J."/>
            <person name="Nusbaum C."/>
            <person name="Birren B."/>
        </authorList>
    </citation>
    <scope>NUCLEOTIDE SEQUENCE [LARGE SCALE GENOMIC DNA]</scope>
    <source>
        <strain evidence="4 5">CBS 43764</strain>
    </source>
</reference>
<accession>A0A0D2AWL4</accession>
<dbReference type="STRING" id="253628.A0A0D2AWL4"/>
<feature type="transmembrane region" description="Helical" evidence="3">
    <location>
        <begin position="528"/>
        <end position="549"/>
    </location>
</feature>
<evidence type="ECO:0000256" key="3">
    <source>
        <dbReference type="SAM" id="Phobius"/>
    </source>
</evidence>
<keyword evidence="3" id="KW-0472">Membrane</keyword>
<feature type="transmembrane region" description="Helical" evidence="3">
    <location>
        <begin position="437"/>
        <end position="455"/>
    </location>
</feature>
<dbReference type="GO" id="GO:0000329">
    <property type="term" value="C:fungal-type vacuole membrane"/>
    <property type="evidence" value="ECO:0007669"/>
    <property type="project" value="TreeGrafter"/>
</dbReference>
<evidence type="ECO:0000313" key="5">
    <source>
        <dbReference type="Proteomes" id="UP000053259"/>
    </source>
</evidence>
<dbReference type="InterPro" id="IPR052599">
    <property type="entry name" value="SLC43A_AATransporter"/>
</dbReference>
<feature type="transmembrane region" description="Helical" evidence="3">
    <location>
        <begin position="184"/>
        <end position="204"/>
    </location>
</feature>
<keyword evidence="3" id="KW-0812">Transmembrane</keyword>
<evidence type="ECO:0000313" key="4">
    <source>
        <dbReference type="EMBL" id="KIW03519.1"/>
    </source>
</evidence>
<feature type="transmembrane region" description="Helical" evidence="3">
    <location>
        <begin position="411"/>
        <end position="430"/>
    </location>
</feature>
<feature type="transmembrane region" description="Helical" evidence="3">
    <location>
        <begin position="251"/>
        <end position="269"/>
    </location>
</feature>
<protein>
    <recommendedName>
        <fullName evidence="6">Major facilitator superfamily (MFS) profile domain-containing protein</fullName>
    </recommendedName>
</protein>
<dbReference type="FunCoup" id="A0A0D2AWL4">
    <property type="interactions" value="43"/>
</dbReference>
<keyword evidence="3" id="KW-1133">Transmembrane helix</keyword>
<feature type="transmembrane region" description="Helical" evidence="3">
    <location>
        <begin position="76"/>
        <end position="96"/>
    </location>
</feature>
<dbReference type="GeneID" id="27313257"/>
<dbReference type="EMBL" id="KN847544">
    <property type="protein sequence ID" value="KIW03519.1"/>
    <property type="molecule type" value="Genomic_DNA"/>
</dbReference>
<dbReference type="PANTHER" id="PTHR20772">
    <property type="entry name" value="PROTEIN FMP42"/>
    <property type="match status" value="1"/>
</dbReference>
<dbReference type="VEuPathDB" id="FungiDB:PV09_05284"/>
<dbReference type="Proteomes" id="UP000053259">
    <property type="component" value="Unassembled WGS sequence"/>
</dbReference>
<dbReference type="PANTHER" id="PTHR20772:SF4">
    <property type="entry name" value="HYPOTHETICAL AMINO ACID TRANSPORTER (EUROFUNG)"/>
    <property type="match status" value="1"/>
</dbReference>
<dbReference type="InterPro" id="IPR036259">
    <property type="entry name" value="MFS_trans_sf"/>
</dbReference>
<dbReference type="HOGENOM" id="CLU_014401_1_1_1"/>
<feature type="transmembrane region" description="Helical" evidence="3">
    <location>
        <begin position="158"/>
        <end position="178"/>
    </location>
</feature>
<keyword evidence="5" id="KW-1185">Reference proteome</keyword>
<dbReference type="RefSeq" id="XP_016213388.1">
    <property type="nucleotide sequence ID" value="XM_016358769.1"/>
</dbReference>
<dbReference type="InterPro" id="IPR011701">
    <property type="entry name" value="MFS"/>
</dbReference>
<dbReference type="OrthoDB" id="330047at2759"/>
<evidence type="ECO:0008006" key="6">
    <source>
        <dbReference type="Google" id="ProtNLM"/>
    </source>
</evidence>
<dbReference type="InParanoid" id="A0A0D2AWL4"/>
<feature type="transmembrane region" description="Helical" evidence="3">
    <location>
        <begin position="486"/>
        <end position="508"/>
    </location>
</feature>
<evidence type="ECO:0000256" key="2">
    <source>
        <dbReference type="SAM" id="MobiDB-lite"/>
    </source>
</evidence>
<feature type="region of interest" description="Disordered" evidence="2">
    <location>
        <begin position="559"/>
        <end position="603"/>
    </location>
</feature>
<dbReference type="AlphaFoldDB" id="A0A0D2AWL4"/>
<evidence type="ECO:0000256" key="1">
    <source>
        <dbReference type="ARBA" id="ARBA00004141"/>
    </source>
</evidence>
<name>A0A0D2AWL4_9PEZI</name>
<comment type="subcellular location">
    <subcellularLocation>
        <location evidence="1">Membrane</location>
        <topology evidence="1">Multi-pass membrane protein</topology>
    </subcellularLocation>
</comment>
<gene>
    <name evidence="4" type="ORF">PV09_05284</name>
</gene>
<dbReference type="SUPFAM" id="SSF103473">
    <property type="entry name" value="MFS general substrate transporter"/>
    <property type="match status" value="1"/>
</dbReference>
<sequence>MSLAQHVSAAEGFDRDPDVFDDLASLPLQLSRVSSRQRRTSISYDPVPSDPLAQQVKKLEPVAAYEVSFKKRLAQVIIGVISCTLGSGIVFGFAALKPILIDRDAYRELCTEQELRDGVVVCYMQDLKLNLAFNMASVTTNVSALLVGALLDRYGPRFCGLISAVVLFLGSLCLGFEHELPFDAVMAGHVLVSLGGTFIFVPSFHLSNAFPRYQGLILALVTGAFDASAAVFLGFRLIYERTQKTFGLKQLFLAYLAVPTFIFITQLFIMPSKIYENRIELQEAAERAQNPAQDVHDSDDDLEDSELWRVRTMRAEDRKRIRAEVQSLLGDADEQAKHDEKEVERHIRSQAWGALHGLPVIEQIRTPWFIFITLFTILQMARMNFFIATIWSQYRYMLQSIDLANRINKLFDIALPIAGVATVPFIGTLLDNLPVSGVLALVVGISTLIGVLGVLPFLWAGYANVIVFCLFRPLYYSAMSDYAVKVFGLATFGTIYGTIVCISGLLTFTQSAMQALTHQAFHDDPTPVNLSLAGLGLVIGVALVTYVAVAGKHVQHEVLEEEERRSQMPSDATPRLRPYMSPSLGPSYGTMRSGRGPPSLRPSLANLRQLDAVNEEAVPGNSNENHVNHLGLS</sequence>
<proteinExistence type="predicted"/>
<dbReference type="Pfam" id="PF07690">
    <property type="entry name" value="MFS_1"/>
    <property type="match status" value="1"/>
</dbReference>
<feature type="transmembrane region" description="Helical" evidence="3">
    <location>
        <begin position="131"/>
        <end position="151"/>
    </location>
</feature>
<dbReference type="Gene3D" id="1.20.1250.20">
    <property type="entry name" value="MFS general substrate transporter like domains"/>
    <property type="match status" value="1"/>
</dbReference>
<dbReference type="GO" id="GO:0022857">
    <property type="term" value="F:transmembrane transporter activity"/>
    <property type="evidence" value="ECO:0007669"/>
    <property type="project" value="InterPro"/>
</dbReference>
<organism evidence="4 5">
    <name type="scientific">Verruconis gallopava</name>
    <dbReference type="NCBI Taxonomy" id="253628"/>
    <lineage>
        <taxon>Eukaryota</taxon>
        <taxon>Fungi</taxon>
        <taxon>Dikarya</taxon>
        <taxon>Ascomycota</taxon>
        <taxon>Pezizomycotina</taxon>
        <taxon>Dothideomycetes</taxon>
        <taxon>Pleosporomycetidae</taxon>
        <taxon>Venturiales</taxon>
        <taxon>Sympoventuriaceae</taxon>
        <taxon>Verruconis</taxon>
    </lineage>
</organism>